<dbReference type="AlphaFoldDB" id="A0A382DLH7"/>
<dbReference type="Gene3D" id="1.10.287.510">
    <property type="entry name" value="Helix hairpin bin"/>
    <property type="match status" value="1"/>
</dbReference>
<organism evidence="2">
    <name type="scientific">marine metagenome</name>
    <dbReference type="NCBI Taxonomy" id="408172"/>
    <lineage>
        <taxon>unclassified sequences</taxon>
        <taxon>metagenomes</taxon>
        <taxon>ecological metagenomes</taxon>
    </lineage>
</organism>
<reference evidence="2" key="1">
    <citation type="submission" date="2018-05" db="EMBL/GenBank/DDBJ databases">
        <authorList>
            <person name="Lanie J.A."/>
            <person name="Ng W.-L."/>
            <person name="Kazmierczak K.M."/>
            <person name="Andrzejewski T.M."/>
            <person name="Davidsen T.M."/>
            <person name="Wayne K.J."/>
            <person name="Tettelin H."/>
            <person name="Glass J.I."/>
            <person name="Rusch D."/>
            <person name="Podicherti R."/>
            <person name="Tsui H.-C.T."/>
            <person name="Winkler M.E."/>
        </authorList>
    </citation>
    <scope>NUCLEOTIDE SEQUENCE</scope>
</reference>
<dbReference type="PANTHER" id="PTHR32114">
    <property type="entry name" value="ABC TRANSPORTER ABCH.3"/>
    <property type="match status" value="1"/>
</dbReference>
<feature type="domain" description="Rad50/SbcC-type AAA" evidence="1">
    <location>
        <begin position="8"/>
        <end position="200"/>
    </location>
</feature>
<feature type="non-terminal residue" evidence="2">
    <location>
        <position position="533"/>
    </location>
</feature>
<dbReference type="Gene3D" id="3.40.50.300">
    <property type="entry name" value="P-loop containing nucleotide triphosphate hydrolases"/>
    <property type="match status" value="2"/>
</dbReference>
<dbReference type="EMBL" id="UINC01039703">
    <property type="protein sequence ID" value="SVB38571.1"/>
    <property type="molecule type" value="Genomic_DNA"/>
</dbReference>
<dbReference type="InterPro" id="IPR038729">
    <property type="entry name" value="Rad50/SbcC_AAA"/>
</dbReference>
<evidence type="ECO:0000259" key="1">
    <source>
        <dbReference type="Pfam" id="PF13476"/>
    </source>
</evidence>
<gene>
    <name evidence="2" type="ORF">METZ01_LOCUS191425</name>
</gene>
<dbReference type="Pfam" id="PF13476">
    <property type="entry name" value="AAA_23"/>
    <property type="match status" value="1"/>
</dbReference>
<sequence>MSVGNSTQAIRFDNKHLILVLGENMDLGGDDAGARNGTGKTTIINALSYVFFGEALTNIRRDNLVNKTNAKDMLVSINFVKNNVTYTIKRGRKPQKLRFYANDIEQNTDANEAQGENKETQKEINRLLGMTHAMFKNIIALNTYTQPFLATKQAEQREIIEQLLGITLLSQKADLLKEQQKANKTEITEEKIKLDSQLASNERIQESIESLKIRSSAWQTQKDEDVQKFNEAIAELEKVDITKELDTHKRLQKHNENYIKLLSLQKEKAYHEDSFTKAKNIEEKTENDLKYTEDAKCPTCEQPLHDEKHKQLTNRLLTTLTESKADVEKVKSDLAKIQHGIDDIGDLGQTPDTYYDNIDEAYNHAGSLKDLIRQLEQNELKEDPYNEQIEELNKSAIQKIDYTTINELEDLNRHQDFLYKLLTAKDSFIRTRIIEQNLTYLNQRLAFYLGQVKLPHTVTFQSDLTVQIEELGRELDFDNLSRGERNRLILSLSWAFRDVWESLYQQINLLFIDELVDAGMDISGVESSMAVLK</sequence>
<accession>A0A382DLH7</accession>
<protein>
    <recommendedName>
        <fullName evidence="1">Rad50/SbcC-type AAA domain-containing protein</fullName>
    </recommendedName>
</protein>
<name>A0A382DLH7_9ZZZZ</name>
<proteinExistence type="predicted"/>
<dbReference type="SUPFAM" id="SSF52540">
    <property type="entry name" value="P-loop containing nucleoside triphosphate hydrolases"/>
    <property type="match status" value="1"/>
</dbReference>
<dbReference type="PANTHER" id="PTHR32114:SF2">
    <property type="entry name" value="ABC TRANSPORTER ABCH.3"/>
    <property type="match status" value="1"/>
</dbReference>
<dbReference type="SUPFAM" id="SSF75712">
    <property type="entry name" value="Rad50 coiled-coil Zn hook"/>
    <property type="match status" value="1"/>
</dbReference>
<dbReference type="GO" id="GO:0016887">
    <property type="term" value="F:ATP hydrolysis activity"/>
    <property type="evidence" value="ECO:0007669"/>
    <property type="project" value="InterPro"/>
</dbReference>
<dbReference type="GO" id="GO:0006302">
    <property type="term" value="P:double-strand break repair"/>
    <property type="evidence" value="ECO:0007669"/>
    <property type="project" value="InterPro"/>
</dbReference>
<evidence type="ECO:0000313" key="2">
    <source>
        <dbReference type="EMBL" id="SVB38571.1"/>
    </source>
</evidence>
<dbReference type="InterPro" id="IPR027417">
    <property type="entry name" value="P-loop_NTPase"/>
</dbReference>